<dbReference type="OMA" id="WQCCVAG"/>
<dbReference type="InterPro" id="IPR037883">
    <property type="entry name" value="Knr4/Smi1-like_sf"/>
</dbReference>
<dbReference type="InterPro" id="IPR039231">
    <property type="entry name" value="TPGS2"/>
</dbReference>
<name>T1I3L2_RHOPR</name>
<dbReference type="EMBL" id="ACPB03012339">
    <property type="status" value="NOT_ANNOTATED_CDS"/>
    <property type="molecule type" value="Genomic_DNA"/>
</dbReference>
<evidence type="ECO:0000259" key="2">
    <source>
        <dbReference type="SMART" id="SM00860"/>
    </source>
</evidence>
<dbReference type="Pfam" id="PF09346">
    <property type="entry name" value="SMI1_KNR4"/>
    <property type="match status" value="1"/>
</dbReference>
<evidence type="ECO:0000313" key="3">
    <source>
        <dbReference type="EnsemblMetazoa" id="RPRC010881-PA"/>
    </source>
</evidence>
<dbReference type="SUPFAM" id="SSF160631">
    <property type="entry name" value="SMI1/KNR4-like"/>
    <property type="match status" value="1"/>
</dbReference>
<dbReference type="PANTHER" id="PTHR31854">
    <property type="entry name" value="TUBULIN POLYGLUTAMYLASE COMPLEX SUBUNIT 2"/>
    <property type="match status" value="1"/>
</dbReference>
<dbReference type="FunCoup" id="T1I3L2">
    <property type="interactions" value="128"/>
</dbReference>
<feature type="region of interest" description="Disordered" evidence="1">
    <location>
        <begin position="253"/>
        <end position="290"/>
    </location>
</feature>
<accession>T1I3L2</accession>
<keyword evidence="4" id="KW-1185">Reference proteome</keyword>
<organism evidence="3 4">
    <name type="scientific">Rhodnius prolixus</name>
    <name type="common">Triatomid bug</name>
    <dbReference type="NCBI Taxonomy" id="13249"/>
    <lineage>
        <taxon>Eukaryota</taxon>
        <taxon>Metazoa</taxon>
        <taxon>Ecdysozoa</taxon>
        <taxon>Arthropoda</taxon>
        <taxon>Hexapoda</taxon>
        <taxon>Insecta</taxon>
        <taxon>Pterygota</taxon>
        <taxon>Neoptera</taxon>
        <taxon>Paraneoptera</taxon>
        <taxon>Hemiptera</taxon>
        <taxon>Heteroptera</taxon>
        <taxon>Panheteroptera</taxon>
        <taxon>Cimicomorpha</taxon>
        <taxon>Reduviidae</taxon>
        <taxon>Triatominae</taxon>
        <taxon>Rhodnius</taxon>
    </lineage>
</organism>
<dbReference type="InParanoid" id="T1I3L2"/>
<dbReference type="HOGENOM" id="CLU_079178_0_0_1"/>
<dbReference type="eggNOG" id="ENOG502R21Z">
    <property type="taxonomic scope" value="Eukaryota"/>
</dbReference>
<dbReference type="InterPro" id="IPR018958">
    <property type="entry name" value="Knr4/Smi1-like_dom"/>
</dbReference>
<dbReference type="STRING" id="13249.T1I3L2"/>
<dbReference type="SMART" id="SM00860">
    <property type="entry name" value="SMI1_KNR4"/>
    <property type="match status" value="1"/>
</dbReference>
<proteinExistence type="predicted"/>
<evidence type="ECO:0000313" key="4">
    <source>
        <dbReference type="Proteomes" id="UP000015103"/>
    </source>
</evidence>
<dbReference type="PANTHER" id="PTHR31854:SF2">
    <property type="entry name" value="TUBULIN POLYGLUTAMYLASE COMPLEX SUBUNIT 2"/>
    <property type="match status" value="1"/>
</dbReference>
<dbReference type="EnsemblMetazoa" id="RPRC010881-RA">
    <property type="protein sequence ID" value="RPRC010881-PA"/>
    <property type="gene ID" value="RPRC010881"/>
</dbReference>
<dbReference type="Proteomes" id="UP000015103">
    <property type="component" value="Unassembled WGS sequence"/>
</dbReference>
<feature type="domain" description="Knr4/Smi1-like" evidence="2">
    <location>
        <begin position="50"/>
        <end position="193"/>
    </location>
</feature>
<dbReference type="AlphaFoldDB" id="T1I3L2"/>
<protein>
    <submittedName>
        <fullName evidence="3">SMI1_KNR4 domain-containing protein</fullName>
    </submittedName>
</protein>
<evidence type="ECO:0000256" key="1">
    <source>
        <dbReference type="SAM" id="MobiDB-lite"/>
    </source>
</evidence>
<reference evidence="3" key="1">
    <citation type="submission" date="2015-05" db="UniProtKB">
        <authorList>
            <consortium name="EnsemblMetazoa"/>
        </authorList>
    </citation>
    <scope>IDENTIFICATION</scope>
</reference>
<feature type="compositionally biased region" description="Polar residues" evidence="1">
    <location>
        <begin position="280"/>
        <end position="290"/>
    </location>
</feature>
<dbReference type="VEuPathDB" id="VectorBase:RPRC010881"/>
<sequence length="290" mass="32780">MSHSDNTDDTSASNDLSSNELFYNHLTLGLSKTLAKQKGVHTVNLHKREPTEKSVIANWEQKHCCKLPNDLKNFYLSVEGFKMEWEGEYGGETFLIGAMEINPITKLRRIGGFESLSDGEMSPNLDDLDRLLGKRGKPLFKSTCKIFELQACPNNSIVCLVYLEYKVSPSIWLLDRSLEWHFIAKNFTLYFRMMLVYHGFPEWQYALTPIGLSPAAKLIISGIAPELLSPPSFKKTIADTNCRIDPTIFKVRSKMKSSATDERNASGQQERGAEAEPSGDTRTPNHQNFH</sequence>